<feature type="transmembrane region" description="Helical" evidence="10">
    <location>
        <begin position="188"/>
        <end position="213"/>
    </location>
</feature>
<evidence type="ECO:0000256" key="11">
    <source>
        <dbReference type="SAM" id="SignalP"/>
    </source>
</evidence>
<protein>
    <submittedName>
        <fullName evidence="13">Membrane protein insertase, YidC/Oxa1 family</fullName>
    </submittedName>
</protein>
<dbReference type="EMBL" id="AWVI01000095">
    <property type="protein sequence ID" value="ERK41977.1"/>
    <property type="molecule type" value="Genomic_DNA"/>
</dbReference>
<dbReference type="PANTHER" id="PTHR12428">
    <property type="entry name" value="OXA1"/>
    <property type="match status" value="1"/>
</dbReference>
<evidence type="ECO:0000256" key="1">
    <source>
        <dbReference type="ARBA" id="ARBA00004651"/>
    </source>
</evidence>
<dbReference type="InterPro" id="IPR028055">
    <property type="entry name" value="YidC/Oxa/ALB_C"/>
</dbReference>
<dbReference type="HOGENOM" id="CLU_036138_5_0_9"/>
<feature type="domain" description="Membrane insertase YidC/Oxa/ALB C-terminal" evidence="12">
    <location>
        <begin position="115"/>
        <end position="325"/>
    </location>
</feature>
<feature type="chain" id="PRO_5039310124" evidence="11">
    <location>
        <begin position="28"/>
        <end position="331"/>
    </location>
</feature>
<dbReference type="GO" id="GO:0051205">
    <property type="term" value="P:protein insertion into membrane"/>
    <property type="evidence" value="ECO:0007669"/>
    <property type="project" value="TreeGrafter"/>
</dbReference>
<evidence type="ECO:0000256" key="8">
    <source>
        <dbReference type="ARBA" id="ARBA00023186"/>
    </source>
</evidence>
<dbReference type="Proteomes" id="UP000016658">
    <property type="component" value="Unassembled WGS sequence"/>
</dbReference>
<evidence type="ECO:0000313" key="14">
    <source>
        <dbReference type="Proteomes" id="UP000016658"/>
    </source>
</evidence>
<keyword evidence="4 9" id="KW-0812">Transmembrane</keyword>
<comment type="similarity">
    <text evidence="9">Belongs to the OXA1/ALB3/YidC family.</text>
</comment>
<accession>U2QTB7</accession>
<evidence type="ECO:0000256" key="2">
    <source>
        <dbReference type="ARBA" id="ARBA00022448"/>
    </source>
</evidence>
<dbReference type="GO" id="GO:0005886">
    <property type="term" value="C:plasma membrane"/>
    <property type="evidence" value="ECO:0007669"/>
    <property type="project" value="UniProtKB-SubCell"/>
</dbReference>
<feature type="transmembrane region" description="Helical" evidence="10">
    <location>
        <begin position="114"/>
        <end position="133"/>
    </location>
</feature>
<gene>
    <name evidence="13" type="ORF">HMPREF0367_01797</name>
</gene>
<keyword evidence="7 10" id="KW-0472">Membrane</keyword>
<proteinExistence type="inferred from homology"/>
<comment type="caution">
    <text evidence="13">The sequence shown here is derived from an EMBL/GenBank/DDBJ whole genome shotgun (WGS) entry which is preliminary data.</text>
</comment>
<name>U2QTB7_9FIRM</name>
<evidence type="ECO:0000256" key="3">
    <source>
        <dbReference type="ARBA" id="ARBA00022475"/>
    </source>
</evidence>
<dbReference type="PANTHER" id="PTHR12428:SF65">
    <property type="entry name" value="CYTOCHROME C OXIDASE ASSEMBLY PROTEIN COX18, MITOCHONDRIAL"/>
    <property type="match status" value="1"/>
</dbReference>
<organism evidence="13 14">
    <name type="scientific">Faecalitalea cylindroides ATCC 27803</name>
    <dbReference type="NCBI Taxonomy" id="649755"/>
    <lineage>
        <taxon>Bacteria</taxon>
        <taxon>Bacillati</taxon>
        <taxon>Bacillota</taxon>
        <taxon>Erysipelotrichia</taxon>
        <taxon>Erysipelotrichales</taxon>
        <taxon>Erysipelotrichaceae</taxon>
        <taxon>Faecalitalea</taxon>
    </lineage>
</organism>
<feature type="signal peptide" evidence="11">
    <location>
        <begin position="1"/>
        <end position="27"/>
    </location>
</feature>
<keyword evidence="6 10" id="KW-1133">Transmembrane helix</keyword>
<evidence type="ECO:0000313" key="13">
    <source>
        <dbReference type="EMBL" id="ERK41977.1"/>
    </source>
</evidence>
<evidence type="ECO:0000256" key="6">
    <source>
        <dbReference type="ARBA" id="ARBA00022989"/>
    </source>
</evidence>
<keyword evidence="5" id="KW-0653">Protein transport</keyword>
<comment type="subcellular location">
    <subcellularLocation>
        <location evidence="1">Cell membrane</location>
        <topology evidence="1">Multi-pass membrane protein</topology>
    </subcellularLocation>
    <subcellularLocation>
        <location evidence="9">Membrane</location>
        <topology evidence="9">Multi-pass membrane protein</topology>
    </subcellularLocation>
</comment>
<dbReference type="NCBIfam" id="TIGR03592">
    <property type="entry name" value="yidC_oxa1_cterm"/>
    <property type="match status" value="1"/>
</dbReference>
<evidence type="ECO:0000256" key="5">
    <source>
        <dbReference type="ARBA" id="ARBA00022927"/>
    </source>
</evidence>
<keyword evidence="11" id="KW-0732">Signal</keyword>
<dbReference type="PATRIC" id="fig|649755.3.peg.1664"/>
<evidence type="ECO:0000256" key="4">
    <source>
        <dbReference type="ARBA" id="ARBA00022692"/>
    </source>
</evidence>
<keyword evidence="2" id="KW-0813">Transport</keyword>
<dbReference type="GO" id="GO:0032977">
    <property type="term" value="F:membrane insertase activity"/>
    <property type="evidence" value="ECO:0007669"/>
    <property type="project" value="InterPro"/>
</dbReference>
<dbReference type="AlphaFoldDB" id="U2QTB7"/>
<keyword evidence="8" id="KW-0143">Chaperone</keyword>
<dbReference type="GO" id="GO:0015031">
    <property type="term" value="P:protein transport"/>
    <property type="evidence" value="ECO:0007669"/>
    <property type="project" value="UniProtKB-KW"/>
</dbReference>
<keyword evidence="3" id="KW-1003">Cell membrane</keyword>
<dbReference type="CDD" id="cd20070">
    <property type="entry name" value="5TM_YidC_Alb3"/>
    <property type="match status" value="1"/>
</dbReference>
<dbReference type="Pfam" id="PF02096">
    <property type="entry name" value="60KD_IMP"/>
    <property type="match status" value="1"/>
</dbReference>
<dbReference type="InterPro" id="IPR001708">
    <property type="entry name" value="YidC/ALB3/OXA1/COX18"/>
</dbReference>
<sequence>MMKKFLQEKSKIIFLCLFIVMTCTACSNPRGTDGKTKVDEIIASEQIEVKKSLVNVTEIEDKKLSNEYKKLNDDDTITIEPTTFSEAIADGWFDGLIVWPIAQIINTIASYTDAGVGIIVTTLLIQLIVFMFTRKSQMSSQRMQEIQPEMQKIQNKYKDKTDDRSKMMMYQETQNLYKKYDIHPFGSILVMFIQLPIMMGMYYATMRAASVVYGSFFGLPFSGTPIDGFTQMQFGYIIIYVLMIVCQLLSMKMPQILKKIQDKKDHVKEKKYAEENQNSMMNTMNTTMYFSTAMIAFLYISWPIAMSFYWLVSSIIRIIQSVVLHKIMNKD</sequence>
<evidence type="ECO:0000259" key="12">
    <source>
        <dbReference type="Pfam" id="PF02096"/>
    </source>
</evidence>
<reference evidence="13 14" key="1">
    <citation type="submission" date="2013-06" db="EMBL/GenBank/DDBJ databases">
        <authorList>
            <person name="Weinstock G."/>
            <person name="Sodergren E."/>
            <person name="Lobos E.A."/>
            <person name="Fulton L."/>
            <person name="Fulton R."/>
            <person name="Courtney L."/>
            <person name="Fronick C."/>
            <person name="O'Laughlin M."/>
            <person name="Godfrey J."/>
            <person name="Wilson R.M."/>
            <person name="Miner T."/>
            <person name="Farmer C."/>
            <person name="Delehaunty K."/>
            <person name="Cordes M."/>
            <person name="Minx P."/>
            <person name="Tomlinson C."/>
            <person name="Chen J."/>
            <person name="Wollam A."/>
            <person name="Pepin K.H."/>
            <person name="Bhonagiri V."/>
            <person name="Zhang X."/>
            <person name="Warren W."/>
            <person name="Mitreva M."/>
            <person name="Mardis E.R."/>
            <person name="Wilson R.K."/>
        </authorList>
    </citation>
    <scope>NUCLEOTIDE SEQUENCE [LARGE SCALE GENOMIC DNA]</scope>
    <source>
        <strain evidence="13 14">ATCC 27803</strain>
    </source>
</reference>
<evidence type="ECO:0000256" key="9">
    <source>
        <dbReference type="RuleBase" id="RU003945"/>
    </source>
</evidence>
<evidence type="ECO:0000256" key="10">
    <source>
        <dbReference type="SAM" id="Phobius"/>
    </source>
</evidence>
<evidence type="ECO:0000256" key="7">
    <source>
        <dbReference type="ARBA" id="ARBA00023136"/>
    </source>
</evidence>
<dbReference type="InterPro" id="IPR047196">
    <property type="entry name" value="YidC_ALB_C"/>
</dbReference>
<feature type="transmembrane region" description="Helical" evidence="10">
    <location>
        <begin position="233"/>
        <end position="251"/>
    </location>
</feature>
<feature type="transmembrane region" description="Helical" evidence="10">
    <location>
        <begin position="286"/>
        <end position="302"/>
    </location>
</feature>